<dbReference type="STRING" id="1016849.A0A0D1W5E5"/>
<name>A0A0D1W5E5_9EURO</name>
<dbReference type="AlphaFoldDB" id="A0A0D1W5E5"/>
<evidence type="ECO:0000313" key="3">
    <source>
        <dbReference type="EMBL" id="KIV83890.1"/>
    </source>
</evidence>
<protein>
    <submittedName>
        <fullName evidence="3">Uncharacterized protein</fullName>
    </submittedName>
</protein>
<dbReference type="Proteomes" id="UP000053599">
    <property type="component" value="Unassembled WGS sequence"/>
</dbReference>
<sequence>MDEPTLMQDAATTKPRDKRAYRSGVFLQAHIFLGLTVALLSLYRWPLRWLLSGAPLLTYSLWLGEATGYRVLPFAPLWTLLLLINSSYAVAATSWLLYGLYVPICYTTVFISSLYQSNRVANLVRRILGGVLGQLHFINDKVAFFNIPALEIDTEVSGLMVIRGITFSLSNLTLVAHGVEVGIKLSEDLELALQVDEVNVRFFRRIDIGDVFGNLKGGEFEMTFGSLADSKEVDGVSLMMSDTPLLQAAAKHGEFSQPSRVSTMDQMTDGSAPKAVSTDEGIDSMTQITPDQNKARSRYADALKYIDETSVIRESEEKVQSNARLAGNADTRIFDPKDIKDMRAAICSELHDQPSVPHPPHKSIKVTTLQNLTPPNVRKFMHRLPFLLRLLLNPLAYFHTIHIKSITAGGSGKWLQHTLHEMIFKEHSANDAGIAKLEQRLSSWLADANFVLEMANIVGMAQVPLSTAFDVTTQLRFDDVMAYRTLPQKVDLKQVVRLGGADCSITVPSFLLPHHEHILPPFPTKAVQEEKEAQVAEADGKPKTLQAEQELEQTQKDETNMNLSVHARLPAVFDQELLDFVAALVKATKIIEMQDVPDHAVAADSDAESITDADSINDSIHESSSKRSISAMNESTKRSIRAFAHAVGTDVRKMGTDVRKGVKRVAVDAVANDRWIAKLVGKVTKKLEVAQGDIGYSGGVPISLIPYRAAAETATKLLP</sequence>
<organism evidence="3 4">
    <name type="scientific">Exophiala sideris</name>
    <dbReference type="NCBI Taxonomy" id="1016849"/>
    <lineage>
        <taxon>Eukaryota</taxon>
        <taxon>Fungi</taxon>
        <taxon>Dikarya</taxon>
        <taxon>Ascomycota</taxon>
        <taxon>Pezizomycotina</taxon>
        <taxon>Eurotiomycetes</taxon>
        <taxon>Chaetothyriomycetidae</taxon>
        <taxon>Chaetothyriales</taxon>
        <taxon>Herpotrichiellaceae</taxon>
        <taxon>Exophiala</taxon>
    </lineage>
</organism>
<keyword evidence="2" id="KW-0472">Membrane</keyword>
<dbReference type="OrthoDB" id="5372451at2759"/>
<feature type="transmembrane region" description="Helical" evidence="2">
    <location>
        <begin position="25"/>
        <end position="46"/>
    </location>
</feature>
<dbReference type="EMBL" id="KN846952">
    <property type="protein sequence ID" value="KIV83890.1"/>
    <property type="molecule type" value="Genomic_DNA"/>
</dbReference>
<evidence type="ECO:0000256" key="1">
    <source>
        <dbReference type="SAM" id="MobiDB-lite"/>
    </source>
</evidence>
<dbReference type="HOGENOM" id="CLU_012741_0_0_1"/>
<accession>A0A0D1W5E5</accession>
<keyword evidence="2" id="KW-0812">Transmembrane</keyword>
<evidence type="ECO:0000256" key="2">
    <source>
        <dbReference type="SAM" id="Phobius"/>
    </source>
</evidence>
<feature type="transmembrane region" description="Helical" evidence="2">
    <location>
        <begin position="96"/>
        <end position="115"/>
    </location>
</feature>
<feature type="compositionally biased region" description="Polar residues" evidence="1">
    <location>
        <begin position="256"/>
        <end position="269"/>
    </location>
</feature>
<feature type="region of interest" description="Disordered" evidence="1">
    <location>
        <begin position="252"/>
        <end position="278"/>
    </location>
</feature>
<evidence type="ECO:0000313" key="4">
    <source>
        <dbReference type="Proteomes" id="UP000053599"/>
    </source>
</evidence>
<gene>
    <name evidence="3" type="ORF">PV11_05877</name>
</gene>
<reference evidence="3 4" key="1">
    <citation type="submission" date="2015-01" db="EMBL/GenBank/DDBJ databases">
        <title>The Genome Sequence of Exophiala sideris CBS121828.</title>
        <authorList>
            <consortium name="The Broad Institute Genomics Platform"/>
            <person name="Cuomo C."/>
            <person name="de Hoog S."/>
            <person name="Gorbushina A."/>
            <person name="Stielow B."/>
            <person name="Teixiera M."/>
            <person name="Abouelleil A."/>
            <person name="Chapman S.B."/>
            <person name="Priest M."/>
            <person name="Young S.K."/>
            <person name="Wortman J."/>
            <person name="Nusbaum C."/>
            <person name="Birren B."/>
        </authorList>
    </citation>
    <scope>NUCLEOTIDE SEQUENCE [LARGE SCALE GENOMIC DNA]</scope>
    <source>
        <strain evidence="3 4">CBS 121828</strain>
    </source>
</reference>
<proteinExistence type="predicted"/>
<keyword evidence="2" id="KW-1133">Transmembrane helix</keyword>
<feature type="transmembrane region" description="Helical" evidence="2">
    <location>
        <begin position="66"/>
        <end position="84"/>
    </location>
</feature>